<dbReference type="NCBIfam" id="TIGR03023">
    <property type="entry name" value="WcaJ_sugtrans"/>
    <property type="match status" value="1"/>
</dbReference>
<dbReference type="PANTHER" id="PTHR30576:SF0">
    <property type="entry name" value="UNDECAPRENYL-PHOSPHATE N-ACETYLGALACTOSAMINYL 1-PHOSPHATE TRANSFERASE-RELATED"/>
    <property type="match status" value="1"/>
</dbReference>
<evidence type="ECO:0000256" key="5">
    <source>
        <dbReference type="ARBA" id="ARBA00022989"/>
    </source>
</evidence>
<dbReference type="Pfam" id="PF02397">
    <property type="entry name" value="Bac_transf"/>
    <property type="match status" value="1"/>
</dbReference>
<dbReference type="NCBIfam" id="TIGR03025">
    <property type="entry name" value="EPS_sugtrans"/>
    <property type="match status" value="1"/>
</dbReference>
<feature type="transmembrane region" description="Helical" evidence="7">
    <location>
        <begin position="286"/>
        <end position="308"/>
    </location>
</feature>
<name>A0A7J5AE73_9FLAO</name>
<feature type="domain" description="Bacterial sugar transferase" evidence="8">
    <location>
        <begin position="281"/>
        <end position="465"/>
    </location>
</feature>
<evidence type="ECO:0000313" key="9">
    <source>
        <dbReference type="EMBL" id="KAB1155793.1"/>
    </source>
</evidence>
<evidence type="ECO:0000313" key="10">
    <source>
        <dbReference type="Proteomes" id="UP000490922"/>
    </source>
</evidence>
<feature type="transmembrane region" description="Helical" evidence="7">
    <location>
        <begin position="113"/>
        <end position="133"/>
    </location>
</feature>
<reference evidence="9 10" key="1">
    <citation type="submission" date="2019-09" db="EMBL/GenBank/DDBJ databases">
        <title>Flavobacterium sp. nov., isolated from glacier ice.</title>
        <authorList>
            <person name="Liu Q."/>
        </authorList>
    </citation>
    <scope>NUCLEOTIDE SEQUENCE [LARGE SCALE GENOMIC DNA]</scope>
    <source>
        <strain evidence="9 10">NBRC 112527</strain>
    </source>
</reference>
<dbReference type="InterPro" id="IPR017475">
    <property type="entry name" value="EPS_sugar_tfrase"/>
</dbReference>
<dbReference type="Gene3D" id="3.40.50.720">
    <property type="entry name" value="NAD(P)-binding Rossmann-like Domain"/>
    <property type="match status" value="1"/>
</dbReference>
<dbReference type="GO" id="GO:0016020">
    <property type="term" value="C:membrane"/>
    <property type="evidence" value="ECO:0007669"/>
    <property type="project" value="UniProtKB-SubCell"/>
</dbReference>
<keyword evidence="6 7" id="KW-0472">Membrane</keyword>
<evidence type="ECO:0000256" key="6">
    <source>
        <dbReference type="ARBA" id="ARBA00023136"/>
    </source>
</evidence>
<accession>A0A7J5AE73</accession>
<keyword evidence="3 9" id="KW-0808">Transferase</keyword>
<dbReference type="Pfam" id="PF13727">
    <property type="entry name" value="CoA_binding_3"/>
    <property type="match status" value="1"/>
</dbReference>
<comment type="caution">
    <text evidence="9">The sequence shown here is derived from an EMBL/GenBank/DDBJ whole genome shotgun (WGS) entry which is preliminary data.</text>
</comment>
<organism evidence="9 10">
    <name type="scientific">Flavobacterium luteum</name>
    <dbReference type="NCBI Taxonomy" id="2026654"/>
    <lineage>
        <taxon>Bacteria</taxon>
        <taxon>Pseudomonadati</taxon>
        <taxon>Bacteroidota</taxon>
        <taxon>Flavobacteriia</taxon>
        <taxon>Flavobacteriales</taxon>
        <taxon>Flavobacteriaceae</taxon>
        <taxon>Flavobacterium</taxon>
    </lineage>
</organism>
<keyword evidence="4 7" id="KW-0812">Transmembrane</keyword>
<dbReference type="EMBL" id="WAEM01000004">
    <property type="protein sequence ID" value="KAB1155793.1"/>
    <property type="molecule type" value="Genomic_DNA"/>
</dbReference>
<comment type="similarity">
    <text evidence="2">Belongs to the bacterial sugar transferase family.</text>
</comment>
<evidence type="ECO:0000256" key="2">
    <source>
        <dbReference type="ARBA" id="ARBA00006464"/>
    </source>
</evidence>
<feature type="transmembrane region" description="Helical" evidence="7">
    <location>
        <begin position="51"/>
        <end position="68"/>
    </location>
</feature>
<dbReference type="InterPro" id="IPR003362">
    <property type="entry name" value="Bact_transf"/>
</dbReference>
<dbReference type="Proteomes" id="UP000490922">
    <property type="component" value="Unassembled WGS sequence"/>
</dbReference>
<gene>
    <name evidence="9" type="ORF">F6464_09730</name>
</gene>
<sequence length="472" mass="55919">MSLLQNLATYRFYRYFKMCFLLWDLVLLNSAILFSFIIRNGSIKDINLKEVEIISLLSNLLWVFLLLYKNAYRIIRIERIESILIRTIRLVLIHAVTISAFVIGLKFYRISRLRLFVFYIIFFIFLFVSRVLFMKILKYVRAKGYNFRNVIIVGANDTGEHINKLLSKDLSYGYRVLGFFDDHVDPFSFISTPLLGGFDDIPEFIVNHKIDEMYIALHIDNIKIINKLTALCERNMIRIKFIPDFQLYTKSRKVEISFYENTPVLMLRKEPLELTINRLEKKVFDVCFSFLVIVLIFPWLFPILMLLIKLDSSGPVFFKQVRSGRDNKEFNCIKFRTMYTNKFADELQATQGDIRVTKIGAFMRRTNLDELPQFINVLTGDMSVVGPRPHMLKHTEQYSELISNYLVRHYAKPGITGWAQVNGFRGETKELIEMKDRVDYDIWYIENWNFLLDLKIIYRTIFNVFRVDDNAY</sequence>
<protein>
    <submittedName>
        <fullName evidence="9">Undecaprenyl-phosphate glucose phosphotransferase</fullName>
        <ecNumber evidence="9">2.7.8.31</ecNumber>
    </submittedName>
</protein>
<dbReference type="PANTHER" id="PTHR30576">
    <property type="entry name" value="COLANIC BIOSYNTHESIS UDP-GLUCOSE LIPID CARRIER TRANSFERASE"/>
    <property type="match status" value="1"/>
</dbReference>
<evidence type="ECO:0000256" key="3">
    <source>
        <dbReference type="ARBA" id="ARBA00022679"/>
    </source>
</evidence>
<feature type="transmembrane region" description="Helical" evidence="7">
    <location>
        <begin position="88"/>
        <end position="107"/>
    </location>
</feature>
<keyword evidence="10" id="KW-1185">Reference proteome</keyword>
<dbReference type="GO" id="GO:0089702">
    <property type="term" value="F:undecaprenyl-phosphate glucose phosphotransferase activity"/>
    <property type="evidence" value="ECO:0007669"/>
    <property type="project" value="UniProtKB-EC"/>
</dbReference>
<evidence type="ECO:0000259" key="8">
    <source>
        <dbReference type="Pfam" id="PF02397"/>
    </source>
</evidence>
<evidence type="ECO:0000256" key="4">
    <source>
        <dbReference type="ARBA" id="ARBA00022692"/>
    </source>
</evidence>
<keyword evidence="5 7" id="KW-1133">Transmembrane helix</keyword>
<proteinExistence type="inferred from homology"/>
<dbReference type="EC" id="2.7.8.31" evidence="9"/>
<evidence type="ECO:0000256" key="7">
    <source>
        <dbReference type="SAM" id="Phobius"/>
    </source>
</evidence>
<dbReference type="AlphaFoldDB" id="A0A7J5AE73"/>
<evidence type="ECO:0000256" key="1">
    <source>
        <dbReference type="ARBA" id="ARBA00004141"/>
    </source>
</evidence>
<dbReference type="InterPro" id="IPR017473">
    <property type="entry name" value="Undecaprenyl-P_gluc_Ptfrase"/>
</dbReference>
<comment type="subcellular location">
    <subcellularLocation>
        <location evidence="1">Membrane</location>
        <topology evidence="1">Multi-pass membrane protein</topology>
    </subcellularLocation>
</comment>
<dbReference type="OrthoDB" id="9808602at2"/>
<feature type="transmembrane region" description="Helical" evidence="7">
    <location>
        <begin position="20"/>
        <end position="39"/>
    </location>
</feature>